<evidence type="ECO:0000313" key="4">
    <source>
        <dbReference type="EMBL" id="MCQ4923721.1"/>
    </source>
</evidence>
<dbReference type="Proteomes" id="UP001524478">
    <property type="component" value="Unassembled WGS sequence"/>
</dbReference>
<evidence type="ECO:0000256" key="2">
    <source>
        <dbReference type="SAM" id="SignalP"/>
    </source>
</evidence>
<feature type="region of interest" description="Disordered" evidence="1">
    <location>
        <begin position="27"/>
        <end position="49"/>
    </location>
</feature>
<gene>
    <name evidence="4" type="ORF">NE686_11525</name>
</gene>
<feature type="signal peptide" evidence="2">
    <location>
        <begin position="1"/>
        <end position="23"/>
    </location>
</feature>
<keyword evidence="5" id="KW-1185">Reference proteome</keyword>
<dbReference type="RefSeq" id="WP_216556216.1">
    <property type="nucleotide sequence ID" value="NZ_JAHLOH010000018.1"/>
</dbReference>
<accession>A0ABT1SB81</accession>
<dbReference type="InterPro" id="IPR007329">
    <property type="entry name" value="FMN-bd"/>
</dbReference>
<protein>
    <submittedName>
        <fullName evidence="4">FMN-binding protein</fullName>
    </submittedName>
</protein>
<name>A0ABT1SB81_9FIRM</name>
<evidence type="ECO:0000313" key="5">
    <source>
        <dbReference type="Proteomes" id="UP001524478"/>
    </source>
</evidence>
<evidence type="ECO:0000259" key="3">
    <source>
        <dbReference type="SMART" id="SM00900"/>
    </source>
</evidence>
<feature type="compositionally biased region" description="Basic and acidic residues" evidence="1">
    <location>
        <begin position="27"/>
        <end position="36"/>
    </location>
</feature>
<sequence>MKKRILALMLALALMTVVFTGCAKKEATPPVDESKPVDSTTPENEAKGDLVDGTYLVKMPVSDHGNYPMAKLEVKDGQVASLDYNEYLAASGEAKNESNYPYAEGLAVIKDLNTQFNEKKDLNAVDFDAVTGATHTKGSFKEVAQMLLDKAAKGETYEAVYKDGVYEAKAAEASHGWLAEVKVRVQDGQIVGVDYVEVAVEDAEGVKKGDLKSADNYSYATPFEVIPAVQKLIIDNNGTENLNVDGITGATNTRDGMIELVNQALSSAK</sequence>
<keyword evidence="2" id="KW-0732">Signal</keyword>
<reference evidence="4 5" key="1">
    <citation type="submission" date="2022-06" db="EMBL/GenBank/DDBJ databases">
        <title>Isolation of gut microbiota from human fecal samples.</title>
        <authorList>
            <person name="Pamer E.G."/>
            <person name="Barat B."/>
            <person name="Waligurski E."/>
            <person name="Medina S."/>
            <person name="Paddock L."/>
            <person name="Mostad J."/>
        </authorList>
    </citation>
    <scope>NUCLEOTIDE SEQUENCE [LARGE SCALE GENOMIC DNA]</scope>
    <source>
        <strain evidence="4 5">DFI.7.95</strain>
    </source>
</reference>
<comment type="caution">
    <text evidence="4">The sequence shown here is derived from an EMBL/GenBank/DDBJ whole genome shotgun (WGS) entry which is preliminary data.</text>
</comment>
<proteinExistence type="predicted"/>
<organism evidence="4 5">
    <name type="scientific">Tissierella carlieri</name>
    <dbReference type="NCBI Taxonomy" id="689904"/>
    <lineage>
        <taxon>Bacteria</taxon>
        <taxon>Bacillati</taxon>
        <taxon>Bacillota</taxon>
        <taxon>Tissierellia</taxon>
        <taxon>Tissierellales</taxon>
        <taxon>Tissierellaceae</taxon>
        <taxon>Tissierella</taxon>
    </lineage>
</organism>
<dbReference type="Pfam" id="PF04205">
    <property type="entry name" value="FMN_bind"/>
    <property type="match status" value="1"/>
</dbReference>
<dbReference type="EMBL" id="JANGAC010000008">
    <property type="protein sequence ID" value="MCQ4923721.1"/>
    <property type="molecule type" value="Genomic_DNA"/>
</dbReference>
<evidence type="ECO:0000256" key="1">
    <source>
        <dbReference type="SAM" id="MobiDB-lite"/>
    </source>
</evidence>
<feature type="domain" description="FMN-binding" evidence="3">
    <location>
        <begin position="65"/>
        <end position="151"/>
    </location>
</feature>
<feature type="chain" id="PRO_5046231612" evidence="2">
    <location>
        <begin position="24"/>
        <end position="269"/>
    </location>
</feature>
<dbReference type="PROSITE" id="PS51257">
    <property type="entry name" value="PROKAR_LIPOPROTEIN"/>
    <property type="match status" value="1"/>
</dbReference>
<dbReference type="SMART" id="SM00900">
    <property type="entry name" value="FMN_bind"/>
    <property type="match status" value="2"/>
</dbReference>
<feature type="domain" description="FMN-binding" evidence="3">
    <location>
        <begin position="176"/>
        <end position="268"/>
    </location>
</feature>